<name>A0A8S5V1I1_9CAUD</name>
<organism evidence="1">
    <name type="scientific">Siphoviridae sp. ct3r22</name>
    <dbReference type="NCBI Taxonomy" id="2825325"/>
    <lineage>
        <taxon>Viruses</taxon>
        <taxon>Duplodnaviria</taxon>
        <taxon>Heunggongvirae</taxon>
        <taxon>Uroviricota</taxon>
        <taxon>Caudoviricetes</taxon>
    </lineage>
</organism>
<evidence type="ECO:0000313" key="1">
    <source>
        <dbReference type="EMBL" id="DAG00471.1"/>
    </source>
</evidence>
<accession>A0A8S5V1I1</accession>
<proteinExistence type="predicted"/>
<reference evidence="1" key="1">
    <citation type="journal article" date="2021" name="Proc. Natl. Acad. Sci. U.S.A.">
        <title>A Catalog of Tens of Thousands of Viruses from Human Metagenomes Reveals Hidden Associations with Chronic Diseases.</title>
        <authorList>
            <person name="Tisza M.J."/>
            <person name="Buck C.B."/>
        </authorList>
    </citation>
    <scope>NUCLEOTIDE SEQUENCE</scope>
    <source>
        <strain evidence="1">Ct3r22</strain>
    </source>
</reference>
<protein>
    <submittedName>
        <fullName evidence="1">Baseplate wedge protein</fullName>
    </submittedName>
</protein>
<dbReference type="EMBL" id="BK016180">
    <property type="protein sequence ID" value="DAG00471.1"/>
    <property type="molecule type" value="Genomic_DNA"/>
</dbReference>
<sequence length="302" mass="34445">MDKFEKFNQITGYDIKSFFKSFVDFSNTYYPSIVSFYQGGIVNADAFKTLDNLIASANVIEPLFSLHSDTLDDISMWDILDDFTEIQTKLETIKNSDRWLRSSSIGRDNTIQISRKLRSGEDFETVSLEKGDEDPENDWRNIVTPQYIEEEDYDDIDGMRNTFYINMRNTGSNEVSTVIDTLIGDKILGKDISVKFSFDETGDLITVNGHDAMIQALNIIASSLTGSIPEFPDYGISNEFIGTTVNAIQYPSIFKSVMNMFQRDSRWESVELLDLRIKEDNVFLTVKAKAITNQEYLTNITV</sequence>